<dbReference type="Proteomes" id="UP000322873">
    <property type="component" value="Unassembled WGS sequence"/>
</dbReference>
<evidence type="ECO:0000256" key="1">
    <source>
        <dbReference type="SAM" id="Phobius"/>
    </source>
</evidence>
<feature type="transmembrane region" description="Helical" evidence="1">
    <location>
        <begin position="87"/>
        <end position="104"/>
    </location>
</feature>
<keyword evidence="1" id="KW-0472">Membrane</keyword>
<keyword evidence="1" id="KW-1133">Transmembrane helix</keyword>
<dbReference type="AlphaFoldDB" id="A0A5M9KDK0"/>
<keyword evidence="1" id="KW-0812">Transmembrane</keyword>
<evidence type="ECO:0000313" key="3">
    <source>
        <dbReference type="Proteomes" id="UP000322873"/>
    </source>
</evidence>
<dbReference type="EMBL" id="VICG01000001">
    <property type="protein sequence ID" value="KAA8577045.1"/>
    <property type="molecule type" value="Genomic_DNA"/>
</dbReference>
<accession>A0A5M9KDK0</accession>
<feature type="transmembrane region" description="Helical" evidence="1">
    <location>
        <begin position="110"/>
        <end position="130"/>
    </location>
</feature>
<protein>
    <submittedName>
        <fullName evidence="2">Uncharacterized protein</fullName>
    </submittedName>
</protein>
<gene>
    <name evidence="2" type="ORF">EYC84_007058</name>
</gene>
<organism evidence="2 3">
    <name type="scientific">Monilinia fructicola</name>
    <name type="common">Brown rot fungus</name>
    <name type="synonym">Ciboria fructicola</name>
    <dbReference type="NCBI Taxonomy" id="38448"/>
    <lineage>
        <taxon>Eukaryota</taxon>
        <taxon>Fungi</taxon>
        <taxon>Dikarya</taxon>
        <taxon>Ascomycota</taxon>
        <taxon>Pezizomycotina</taxon>
        <taxon>Leotiomycetes</taxon>
        <taxon>Helotiales</taxon>
        <taxon>Sclerotiniaceae</taxon>
        <taxon>Monilinia</taxon>
    </lineage>
</organism>
<name>A0A5M9KDK0_MONFR</name>
<comment type="caution">
    <text evidence="2">The sequence shown here is derived from an EMBL/GenBank/DDBJ whole genome shotgun (WGS) entry which is preliminary data.</text>
</comment>
<proteinExistence type="predicted"/>
<keyword evidence="3" id="KW-1185">Reference proteome</keyword>
<evidence type="ECO:0000313" key="2">
    <source>
        <dbReference type="EMBL" id="KAA8577045.1"/>
    </source>
</evidence>
<reference evidence="2 3" key="1">
    <citation type="submission" date="2019-06" db="EMBL/GenBank/DDBJ databases">
        <title>Genome Sequence of the Brown Rot Fungal Pathogen Monilinia fructicola.</title>
        <authorList>
            <person name="De Miccolis Angelini R.M."/>
            <person name="Landi L."/>
            <person name="Abate D."/>
            <person name="Pollastro S."/>
            <person name="Romanazzi G."/>
            <person name="Faretra F."/>
        </authorList>
    </citation>
    <scope>NUCLEOTIDE SEQUENCE [LARGE SCALE GENOMIC DNA]</scope>
    <source>
        <strain evidence="2 3">Mfrc123</strain>
    </source>
</reference>
<sequence>MENPPLLSPSMTPVMKFARRYLLTFANPVLLRLLSSGRPLEIRVLHTMLPMFSLRRSALEMENQRVSTERKWRSSGRALVVCRYEKLQLSAHMYCVVFVIFLVFESRTYYLPVFAFPLAFGLVSFSKLFAPGIIPPISCHYDVRHQDDAELDNTKLI</sequence>